<dbReference type="PROSITE" id="PS00237">
    <property type="entry name" value="G_PROTEIN_RECEP_F1_1"/>
    <property type="match status" value="1"/>
</dbReference>
<reference evidence="15" key="3">
    <citation type="submission" date="2025-09" db="UniProtKB">
        <authorList>
            <consortium name="Ensembl"/>
        </authorList>
    </citation>
    <scope>IDENTIFICATION</scope>
</reference>
<dbReference type="GO" id="GO:0008284">
    <property type="term" value="P:positive regulation of cell population proliferation"/>
    <property type="evidence" value="ECO:0007669"/>
    <property type="project" value="Ensembl"/>
</dbReference>
<evidence type="ECO:0000256" key="1">
    <source>
        <dbReference type="ARBA" id="ARBA00004651"/>
    </source>
</evidence>
<organism evidence="15 16">
    <name type="scientific">Vombatus ursinus</name>
    <name type="common">Common wombat</name>
    <dbReference type="NCBI Taxonomy" id="29139"/>
    <lineage>
        <taxon>Eukaryota</taxon>
        <taxon>Metazoa</taxon>
        <taxon>Chordata</taxon>
        <taxon>Craniata</taxon>
        <taxon>Vertebrata</taxon>
        <taxon>Euteleostomi</taxon>
        <taxon>Mammalia</taxon>
        <taxon>Metatheria</taxon>
        <taxon>Diprotodontia</taxon>
        <taxon>Vombatidae</taxon>
        <taxon>Vombatus</taxon>
    </lineage>
</organism>
<keyword evidence="3" id="KW-1003">Cell membrane</keyword>
<dbReference type="PRINTS" id="PR01788">
    <property type="entry name" value="PROSTANOIDR"/>
</dbReference>
<evidence type="ECO:0000256" key="11">
    <source>
        <dbReference type="ARBA" id="ARBA00023224"/>
    </source>
</evidence>
<evidence type="ECO:0000259" key="14">
    <source>
        <dbReference type="PROSITE" id="PS50262"/>
    </source>
</evidence>
<dbReference type="GO" id="GO:0006954">
    <property type="term" value="P:inflammatory response"/>
    <property type="evidence" value="ECO:0007669"/>
    <property type="project" value="TreeGrafter"/>
</dbReference>
<dbReference type="InterPro" id="IPR000141">
    <property type="entry name" value="PglndnF_rcpt"/>
</dbReference>
<reference evidence="15" key="2">
    <citation type="submission" date="2025-08" db="UniProtKB">
        <authorList>
            <consortium name="Ensembl"/>
        </authorList>
    </citation>
    <scope>IDENTIFICATION</scope>
</reference>
<dbReference type="InterPro" id="IPR001244">
    <property type="entry name" value="Prostglndn_DP_rcpt"/>
</dbReference>
<dbReference type="Gene3D" id="1.20.1070.10">
    <property type="entry name" value="Rhodopsin 7-helix transmembrane proteins"/>
    <property type="match status" value="1"/>
</dbReference>
<dbReference type="GO" id="GO:0071799">
    <property type="term" value="P:cellular response to prostaglandin D stimulus"/>
    <property type="evidence" value="ECO:0007669"/>
    <property type="project" value="Ensembl"/>
</dbReference>
<dbReference type="GeneID" id="114051655"/>
<evidence type="ECO:0000256" key="4">
    <source>
        <dbReference type="ARBA" id="ARBA00022692"/>
    </source>
</evidence>
<keyword evidence="7 13" id="KW-0472">Membrane</keyword>
<dbReference type="GO" id="GO:0005576">
    <property type="term" value="C:extracellular region"/>
    <property type="evidence" value="ECO:0007669"/>
    <property type="project" value="Ensembl"/>
</dbReference>
<feature type="transmembrane region" description="Helical" evidence="13">
    <location>
        <begin position="248"/>
        <end position="267"/>
    </location>
</feature>
<keyword evidence="10" id="KW-0325">Glycoprotein</keyword>
<keyword evidence="5 13" id="KW-1133">Transmembrane helix</keyword>
<dbReference type="Ensembl" id="ENSVURT00010015873.1">
    <property type="protein sequence ID" value="ENSVURP00010013950.1"/>
    <property type="gene ID" value="ENSVURG00010010707.1"/>
</dbReference>
<feature type="transmembrane region" description="Helical" evidence="13">
    <location>
        <begin position="30"/>
        <end position="52"/>
    </location>
</feature>
<dbReference type="GO" id="GO:0007204">
    <property type="term" value="P:positive regulation of cytosolic calcium ion concentration"/>
    <property type="evidence" value="ECO:0007669"/>
    <property type="project" value="TreeGrafter"/>
</dbReference>
<feature type="transmembrane region" description="Helical" evidence="13">
    <location>
        <begin position="104"/>
        <end position="131"/>
    </location>
</feature>
<evidence type="ECO:0000256" key="10">
    <source>
        <dbReference type="ARBA" id="ARBA00023180"/>
    </source>
</evidence>
<evidence type="ECO:0000256" key="2">
    <source>
        <dbReference type="ARBA" id="ARBA00013486"/>
    </source>
</evidence>
<dbReference type="SUPFAM" id="SSF81321">
    <property type="entry name" value="Family A G protein-coupled receptor-like"/>
    <property type="match status" value="1"/>
</dbReference>
<evidence type="ECO:0000256" key="7">
    <source>
        <dbReference type="ARBA" id="ARBA00023136"/>
    </source>
</evidence>
<protein>
    <recommendedName>
        <fullName evidence="2">Prostaglandin F2-alpha receptor</fullName>
    </recommendedName>
    <alternativeName>
        <fullName evidence="12">Prostanoid FP receptor</fullName>
    </alternativeName>
</protein>
<evidence type="ECO:0000256" key="9">
    <source>
        <dbReference type="ARBA" id="ARBA00023170"/>
    </source>
</evidence>
<evidence type="ECO:0000256" key="12">
    <source>
        <dbReference type="ARBA" id="ARBA00030154"/>
    </source>
</evidence>
<evidence type="ECO:0000313" key="16">
    <source>
        <dbReference type="Proteomes" id="UP000314987"/>
    </source>
</evidence>
<gene>
    <name evidence="15" type="primary">PTGFR</name>
</gene>
<accession>A0A4X2KX73</accession>
<dbReference type="InterPro" id="IPR000276">
    <property type="entry name" value="GPCR_Rhodpsn"/>
</dbReference>
<comment type="subcellular location">
    <subcellularLocation>
        <location evidence="1">Cell membrane</location>
        <topology evidence="1">Multi-pass membrane protein</topology>
    </subcellularLocation>
</comment>
<evidence type="ECO:0000256" key="6">
    <source>
        <dbReference type="ARBA" id="ARBA00023040"/>
    </source>
</evidence>
<dbReference type="PROSITE" id="PS50262">
    <property type="entry name" value="G_PROTEIN_RECEP_F1_2"/>
    <property type="match status" value="1"/>
</dbReference>
<name>A0A4X2KX73_VOMUR</name>
<dbReference type="InterPro" id="IPR008365">
    <property type="entry name" value="Prostanoid_rcpt"/>
</dbReference>
<keyword evidence="9" id="KW-0675">Receptor</keyword>
<reference evidence="16" key="1">
    <citation type="submission" date="2018-12" db="EMBL/GenBank/DDBJ databases">
        <authorList>
            <person name="Yazar S."/>
        </authorList>
    </citation>
    <scope>NUCLEOTIDE SEQUENCE [LARGE SCALE GENOMIC DNA]</scope>
</reference>
<feature type="transmembrane region" description="Helical" evidence="13">
    <location>
        <begin position="152"/>
        <end position="172"/>
    </location>
</feature>
<keyword evidence="6" id="KW-0297">G-protein coupled receptor</keyword>
<dbReference type="GO" id="GO:0005737">
    <property type="term" value="C:cytoplasm"/>
    <property type="evidence" value="ECO:0007669"/>
    <property type="project" value="Ensembl"/>
</dbReference>
<dbReference type="RefSeq" id="XP_027729844.1">
    <property type="nucleotide sequence ID" value="XM_027874043.1"/>
</dbReference>
<dbReference type="STRING" id="29139.ENSVURP00010013950"/>
<evidence type="ECO:0000256" key="13">
    <source>
        <dbReference type="SAM" id="Phobius"/>
    </source>
</evidence>
<dbReference type="PANTHER" id="PTHR11866">
    <property type="entry name" value="G-PROTEIN COUPLED RECEPTOR FAMILY 1 MEMBER"/>
    <property type="match status" value="1"/>
</dbReference>
<dbReference type="PRINTS" id="PR00428">
    <property type="entry name" value="PROSTAGLNDNR"/>
</dbReference>
<keyword evidence="4 13" id="KW-0812">Transmembrane</keyword>
<dbReference type="OrthoDB" id="5959154at2759"/>
<evidence type="ECO:0000256" key="8">
    <source>
        <dbReference type="ARBA" id="ARBA00023157"/>
    </source>
</evidence>
<evidence type="ECO:0000256" key="3">
    <source>
        <dbReference type="ARBA" id="ARBA00022475"/>
    </source>
</evidence>
<evidence type="ECO:0000313" key="15">
    <source>
        <dbReference type="Ensembl" id="ENSVURP00010013950.1"/>
    </source>
</evidence>
<feature type="transmembrane region" description="Helical" evidence="13">
    <location>
        <begin position="200"/>
        <end position="228"/>
    </location>
</feature>
<dbReference type="Proteomes" id="UP000314987">
    <property type="component" value="Unassembled WGS sequence"/>
</dbReference>
<keyword evidence="16" id="KW-1185">Reference proteome</keyword>
<dbReference type="InterPro" id="IPR017452">
    <property type="entry name" value="GPCR_Rhodpsn_7TM"/>
</dbReference>
<dbReference type="CDD" id="cd15145">
    <property type="entry name" value="7tmA_FP"/>
    <property type="match status" value="1"/>
</dbReference>
<dbReference type="CTD" id="5737"/>
<dbReference type="GO" id="GO:0007189">
    <property type="term" value="P:adenylate cyclase-activating G protein-coupled receptor signaling pathway"/>
    <property type="evidence" value="ECO:0007669"/>
    <property type="project" value="TreeGrafter"/>
</dbReference>
<feature type="domain" description="G-protein coupled receptors family 1 profile" evidence="14">
    <location>
        <begin position="43"/>
        <end position="304"/>
    </location>
</feature>
<dbReference type="RefSeq" id="XP_027729843.1">
    <property type="nucleotide sequence ID" value="XM_027874042.1"/>
</dbReference>
<dbReference type="GO" id="GO:0004958">
    <property type="term" value="F:prostaglandin F receptor activity"/>
    <property type="evidence" value="ECO:0007669"/>
    <property type="project" value="Ensembl"/>
</dbReference>
<feature type="transmembrane region" description="Helical" evidence="13">
    <location>
        <begin position="64"/>
        <end position="92"/>
    </location>
</feature>
<sequence>MSMNTSKQSPSPAAGVLTNTTCQTENRLSVFFSIIFMTVGILSNSLAIAILMKAYQRFRQKSKASFLLFASSLVITDLFGHLINGAIAVFVYASNKDWIRFDQSNVLCSIFGICMVFFGLCPLFLGSVMAVERCIGVTKPIFHSTKMTSKHVKMMLAGVCLFAIFIAVLPILGLRAYEIQASRTWCFYRTEHIQDWEDQFYILLFSFLGLLALAISFLCNAITGITLLRVKFKNQQHRQGRSHHFEMIIQLLAIMCVSCVCWSPFLVTMASTGINGGESLETCERVLFALRMATWNQILDPWVYILLRRAVLKNLYKVAQRCCGVRTIISLHAWELSSIKNSLKVAAISESPTTEKTSSQPPTPVGQ</sequence>
<dbReference type="AlphaFoldDB" id="A0A4X2KX73"/>
<keyword evidence="11" id="KW-0807">Transducer</keyword>
<proteinExistence type="predicted"/>
<dbReference type="FunFam" id="1.20.1070.10:FF:000129">
    <property type="entry name" value="Prostaglandin F2-alpha receptor"/>
    <property type="match status" value="1"/>
</dbReference>
<dbReference type="GO" id="GO:0005886">
    <property type="term" value="C:plasma membrane"/>
    <property type="evidence" value="ECO:0007669"/>
    <property type="project" value="UniProtKB-SubCell"/>
</dbReference>
<dbReference type="PANTHER" id="PTHR11866:SF4">
    <property type="entry name" value="PROSTAGLANDIN F2-ALPHA RECEPTOR"/>
    <property type="match status" value="1"/>
</dbReference>
<dbReference type="Pfam" id="PF00001">
    <property type="entry name" value="7tm_1"/>
    <property type="match status" value="1"/>
</dbReference>
<evidence type="ECO:0000256" key="5">
    <source>
        <dbReference type="ARBA" id="ARBA00022989"/>
    </source>
</evidence>
<dbReference type="OMA" id="ILGHRNY"/>
<dbReference type="PRINTS" id="PR00855">
    <property type="entry name" value="PRSTNOIDFPR"/>
</dbReference>
<dbReference type="GeneTree" id="ENSGT01030000234559"/>
<keyword evidence="8" id="KW-1015">Disulfide bond</keyword>